<sequence>MRIIAVMSPKGGIGKTTTSDAIAYMLGEEQEKRVLILDGDPQGDTSKTFEAYEPEGTGMSELLERHVSVGGSYRTTDLIRPTQYSHIDIIPANGYLMQTDMKLLLKQEANQVTRLRDALEEISEAYDYCICDCGRLLDMVVINILLAAELVIAPVKVGGYENEAIHNLQEQVDDLREINPELRIKGLVTMRQKNKTSLDFEEWMKTSSGFDMFVTPIRRSIVAEKASMRMAVLPQFSKNCIVSQDYRNVVHELLKEMEG</sequence>
<organism evidence="2 3">
    <name type="scientific">Agathobacter rectalis</name>
    <dbReference type="NCBI Taxonomy" id="39491"/>
    <lineage>
        <taxon>Bacteria</taxon>
        <taxon>Bacillati</taxon>
        <taxon>Bacillota</taxon>
        <taxon>Clostridia</taxon>
        <taxon>Lachnospirales</taxon>
        <taxon>Lachnospiraceae</taxon>
        <taxon>Agathobacter</taxon>
    </lineage>
</organism>
<keyword evidence="3" id="KW-1185">Reference proteome</keyword>
<gene>
    <name evidence="2" type="ORF">T1815_23201</name>
</gene>
<dbReference type="AlphaFoldDB" id="A0A0M6WU91"/>
<dbReference type="Proteomes" id="UP000049472">
    <property type="component" value="Unassembled WGS sequence"/>
</dbReference>
<dbReference type="Gene3D" id="3.40.50.300">
    <property type="entry name" value="P-loop containing nucleotide triphosphate hydrolases"/>
    <property type="match status" value="1"/>
</dbReference>
<dbReference type="RefSeq" id="WP_003506142.1">
    <property type="nucleotide sequence ID" value="NZ_CVRQ01000025.1"/>
</dbReference>
<evidence type="ECO:0000259" key="1">
    <source>
        <dbReference type="Pfam" id="PF13614"/>
    </source>
</evidence>
<dbReference type="EMBL" id="CVRQ01000025">
    <property type="protein sequence ID" value="CRL40323.1"/>
    <property type="molecule type" value="Genomic_DNA"/>
</dbReference>
<dbReference type="GeneID" id="62696277"/>
<name>A0A0M6WU91_9FIRM</name>
<evidence type="ECO:0000313" key="2">
    <source>
        <dbReference type="EMBL" id="CRL40323.1"/>
    </source>
</evidence>
<dbReference type="PANTHER" id="PTHR13696">
    <property type="entry name" value="P-LOOP CONTAINING NUCLEOSIDE TRIPHOSPHATE HYDROLASE"/>
    <property type="match status" value="1"/>
</dbReference>
<feature type="domain" description="AAA" evidence="1">
    <location>
        <begin position="1"/>
        <end position="184"/>
    </location>
</feature>
<protein>
    <recommendedName>
        <fullName evidence="1">AAA domain-containing protein</fullName>
    </recommendedName>
</protein>
<dbReference type="InterPro" id="IPR025669">
    <property type="entry name" value="AAA_dom"/>
</dbReference>
<reference evidence="3" key="1">
    <citation type="submission" date="2015-05" db="EMBL/GenBank/DDBJ databases">
        <authorList>
            <consortium name="Pathogen Informatics"/>
        </authorList>
    </citation>
    <scope>NUCLEOTIDE SEQUENCE [LARGE SCALE GENOMIC DNA]</scope>
    <source>
        <strain evidence="3">T1-815</strain>
    </source>
</reference>
<accession>A0A0M6WU91</accession>
<proteinExistence type="predicted"/>
<dbReference type="InterPro" id="IPR027417">
    <property type="entry name" value="P-loop_NTPase"/>
</dbReference>
<dbReference type="CDD" id="cd02042">
    <property type="entry name" value="ParAB_family"/>
    <property type="match status" value="1"/>
</dbReference>
<dbReference type="InterPro" id="IPR050678">
    <property type="entry name" value="DNA_Partitioning_ATPase"/>
</dbReference>
<evidence type="ECO:0000313" key="3">
    <source>
        <dbReference type="Proteomes" id="UP000049472"/>
    </source>
</evidence>
<dbReference type="Pfam" id="PF13614">
    <property type="entry name" value="AAA_31"/>
    <property type="match status" value="1"/>
</dbReference>
<dbReference type="PANTHER" id="PTHR13696:SF99">
    <property type="entry name" value="COBYRINIC ACID AC-DIAMIDE SYNTHASE"/>
    <property type="match status" value="1"/>
</dbReference>
<dbReference type="SUPFAM" id="SSF52540">
    <property type="entry name" value="P-loop containing nucleoside triphosphate hydrolases"/>
    <property type="match status" value="1"/>
</dbReference>